<dbReference type="InterPro" id="IPR005074">
    <property type="entry name" value="Peptidase_C39"/>
</dbReference>
<dbReference type="InterPro" id="IPR027417">
    <property type="entry name" value="P-loop_NTPase"/>
</dbReference>
<evidence type="ECO:0000313" key="12">
    <source>
        <dbReference type="Proteomes" id="UP000648482"/>
    </source>
</evidence>
<evidence type="ECO:0000256" key="5">
    <source>
        <dbReference type="ARBA" id="ARBA00022989"/>
    </source>
</evidence>
<feature type="transmembrane region" description="Helical" evidence="7">
    <location>
        <begin position="310"/>
        <end position="328"/>
    </location>
</feature>
<evidence type="ECO:0000256" key="1">
    <source>
        <dbReference type="ARBA" id="ARBA00004651"/>
    </source>
</evidence>
<dbReference type="InterPro" id="IPR039421">
    <property type="entry name" value="Type_1_exporter"/>
</dbReference>
<evidence type="ECO:0000259" key="9">
    <source>
        <dbReference type="PROSITE" id="PS50929"/>
    </source>
</evidence>
<feature type="domain" description="ABC transporter" evidence="8">
    <location>
        <begin position="486"/>
        <end position="719"/>
    </location>
</feature>
<keyword evidence="6 7" id="KW-0472">Membrane</keyword>
<dbReference type="SMART" id="SM00382">
    <property type="entry name" value="AAA"/>
    <property type="match status" value="1"/>
</dbReference>
<gene>
    <name evidence="11" type="primary">raxB</name>
    <name evidence="11" type="ORF">PALI_a3825</name>
</gene>
<evidence type="ECO:0000256" key="7">
    <source>
        <dbReference type="SAM" id="Phobius"/>
    </source>
</evidence>
<keyword evidence="4 11" id="KW-0067">ATP-binding</keyword>
<feature type="transmembrane region" description="Helical" evidence="7">
    <location>
        <begin position="281"/>
        <end position="304"/>
    </location>
</feature>
<dbReference type="CDD" id="cd03246">
    <property type="entry name" value="ABCC_Protease_Secretion"/>
    <property type="match status" value="1"/>
</dbReference>
<dbReference type="Gene3D" id="3.40.50.300">
    <property type="entry name" value="P-loop containing nucleotide triphosphate hydrolases"/>
    <property type="match status" value="1"/>
</dbReference>
<dbReference type="Proteomes" id="UP000648482">
    <property type="component" value="Unassembled WGS sequence"/>
</dbReference>
<dbReference type="RefSeq" id="WP_193154724.1">
    <property type="nucleotide sequence ID" value="NZ_AQGU01000020.1"/>
</dbReference>
<feature type="transmembrane region" description="Helical" evidence="7">
    <location>
        <begin position="408"/>
        <end position="433"/>
    </location>
</feature>
<dbReference type="InterPro" id="IPR003439">
    <property type="entry name" value="ABC_transporter-like_ATP-bd"/>
</dbReference>
<feature type="domain" description="ABC transmembrane type-1" evidence="9">
    <location>
        <begin position="174"/>
        <end position="453"/>
    </location>
</feature>
<keyword evidence="5 7" id="KW-1133">Transmembrane helix</keyword>
<dbReference type="InterPro" id="IPR017871">
    <property type="entry name" value="ABC_transporter-like_CS"/>
</dbReference>
<keyword evidence="2 7" id="KW-0812">Transmembrane</keyword>
<evidence type="ECO:0000313" key="11">
    <source>
        <dbReference type="EMBL" id="MBE0358104.1"/>
    </source>
</evidence>
<dbReference type="PANTHER" id="PTHR24221:SF606">
    <property type="entry name" value="COLICIN V SECRETION-PROCESSING ATP-BINDING PROTEIN"/>
    <property type="match status" value="1"/>
</dbReference>
<dbReference type="Pfam" id="PF00664">
    <property type="entry name" value="ABC_membrane"/>
    <property type="match status" value="1"/>
</dbReference>
<dbReference type="InterPro" id="IPR003593">
    <property type="entry name" value="AAA+_ATPase"/>
</dbReference>
<evidence type="ECO:0000259" key="8">
    <source>
        <dbReference type="PROSITE" id="PS50893"/>
    </source>
</evidence>
<dbReference type="PROSITE" id="PS50929">
    <property type="entry name" value="ABC_TM1F"/>
    <property type="match status" value="1"/>
</dbReference>
<keyword evidence="3" id="KW-0547">Nucleotide-binding</keyword>
<evidence type="ECO:0000256" key="4">
    <source>
        <dbReference type="ARBA" id="ARBA00022840"/>
    </source>
</evidence>
<evidence type="ECO:0000256" key="3">
    <source>
        <dbReference type="ARBA" id="ARBA00022741"/>
    </source>
</evidence>
<dbReference type="CDD" id="cd18567">
    <property type="entry name" value="ABC_6TM_CvaB_RaxB_like"/>
    <property type="match status" value="1"/>
</dbReference>
<dbReference type="Gene3D" id="1.20.1560.10">
    <property type="entry name" value="ABC transporter type 1, transmembrane domain"/>
    <property type="match status" value="1"/>
</dbReference>
<keyword evidence="12" id="KW-1185">Reference proteome</keyword>
<comment type="caution">
    <text evidence="11">The sequence shown here is derived from an EMBL/GenBank/DDBJ whole genome shotgun (WGS) entry which is preliminary data.</text>
</comment>
<evidence type="ECO:0000256" key="2">
    <source>
        <dbReference type="ARBA" id="ARBA00022692"/>
    </source>
</evidence>
<dbReference type="PROSITE" id="PS50990">
    <property type="entry name" value="PEPTIDASE_C39"/>
    <property type="match status" value="1"/>
</dbReference>
<feature type="domain" description="Peptidase C39" evidence="10">
    <location>
        <begin position="21"/>
        <end position="140"/>
    </location>
</feature>
<proteinExistence type="predicted"/>
<dbReference type="PROSITE" id="PS00211">
    <property type="entry name" value="ABC_TRANSPORTER_1"/>
    <property type="match status" value="1"/>
</dbReference>
<dbReference type="Gene3D" id="3.90.70.10">
    <property type="entry name" value="Cysteine proteinases"/>
    <property type="match status" value="1"/>
</dbReference>
<sequence length="737" mass="82472">MENPMHLLKFSGAKRLPVILQTEAAECGLASIAMVAAYYGYKTDLTSLRQEHEISLKGANLEELMQIADKLKLSTRALRLDLEHLPQLKTPCILHWDMNHFVVLKKVTKKSIEIHDPGLGERKYTMEEFSKHFTGVALELSPTEEFKSEDSRVNLKLSDFWSKVTGLKSTLGKVFVLSLLLQAFAIASPYYMQLVVDEVILSYDQNLLAILAIGFGLLMGIEMVTGAVRSVLLLHFGNLMSIQLGANLFHHLVRLPLQYFEKRHIGDVVSRFGSLQQVKELLTKGVIEAVIDGVMAIATLIMIFLYSPKLSVIVLIAIAIYAVFRIAMYRPLRQMSEEVIVNQAKEQSNFMETVRGIQTIKLFGREVQRQSVWHNKYADSLNSGIRVGHLNIGYEALNKIIFGLENVLVIYFAAMLVMEGDLTVGMLFAFMAYKRQFVEKMASLIEKVIEFKMLSLHFNRLADISLTDKEQDIQGKMSGKEISGDIELKGINYRYNKKEAPIFKHLNLSIKAGESVAIIGPSGCGKTTLAKLMLGLFEPDEGKIEVDGVDIRQLGLGQYRTQIAAVMQDDQLLSGSIADNISFFDPELDMQQVEWAAKIAAIDKDILQMTMGYNTLVGDMGAALSGGQIQRLLLARALYRKPKILFMDEATSNLDTKLEFSVNEAVKNLDVTRIIIAHRPETIASADRVIELRYGEAIEVDKPDLGSRTKAIKKINSLNVENEEFIDTSSDGSFLIS</sequence>
<name>A0ABR9DY30_9GAMM</name>
<dbReference type="SUPFAM" id="SSF52540">
    <property type="entry name" value="P-loop containing nucleoside triphosphate hydrolases"/>
    <property type="match status" value="1"/>
</dbReference>
<dbReference type="Pfam" id="PF00005">
    <property type="entry name" value="ABC_tran"/>
    <property type="match status" value="1"/>
</dbReference>
<feature type="transmembrane region" description="Helical" evidence="7">
    <location>
        <begin position="171"/>
        <end position="192"/>
    </location>
</feature>
<dbReference type="InterPro" id="IPR033838">
    <property type="entry name" value="CvaB_peptidase"/>
</dbReference>
<dbReference type="InterPro" id="IPR011527">
    <property type="entry name" value="ABC1_TM_dom"/>
</dbReference>
<comment type="subcellular location">
    <subcellularLocation>
        <location evidence="1">Cell membrane</location>
        <topology evidence="1">Multi-pass membrane protein</topology>
    </subcellularLocation>
</comment>
<dbReference type="PANTHER" id="PTHR24221">
    <property type="entry name" value="ATP-BINDING CASSETTE SUB-FAMILY B"/>
    <property type="match status" value="1"/>
</dbReference>
<dbReference type="Pfam" id="PF03412">
    <property type="entry name" value="Peptidase_C39"/>
    <property type="match status" value="1"/>
</dbReference>
<accession>A0ABR9DY30</accession>
<reference evidence="11 12" key="1">
    <citation type="submission" date="2015-06" db="EMBL/GenBank/DDBJ databases">
        <title>Genome sequence of Pseudoalteromonas aliena.</title>
        <authorList>
            <person name="Xie B.-B."/>
            <person name="Rong J.-C."/>
            <person name="Qin Q.-L."/>
            <person name="Zhang Y.-Z."/>
        </authorList>
    </citation>
    <scope>NUCLEOTIDE SEQUENCE [LARGE SCALE GENOMIC DNA]</scope>
    <source>
        <strain evidence="11 12">SW19</strain>
    </source>
</reference>
<organism evidence="11 12">
    <name type="scientific">Pseudoalteromonas aliena SW19</name>
    <dbReference type="NCBI Taxonomy" id="1314866"/>
    <lineage>
        <taxon>Bacteria</taxon>
        <taxon>Pseudomonadati</taxon>
        <taxon>Pseudomonadota</taxon>
        <taxon>Gammaproteobacteria</taxon>
        <taxon>Alteromonadales</taxon>
        <taxon>Pseudoalteromonadaceae</taxon>
        <taxon>Pseudoalteromonas</taxon>
    </lineage>
</organism>
<dbReference type="EMBL" id="AQGU01000020">
    <property type="protein sequence ID" value="MBE0358104.1"/>
    <property type="molecule type" value="Genomic_DNA"/>
</dbReference>
<dbReference type="CDD" id="cd02419">
    <property type="entry name" value="Peptidase_C39C"/>
    <property type="match status" value="1"/>
</dbReference>
<dbReference type="SUPFAM" id="SSF90123">
    <property type="entry name" value="ABC transporter transmembrane region"/>
    <property type="match status" value="1"/>
</dbReference>
<evidence type="ECO:0000256" key="6">
    <source>
        <dbReference type="ARBA" id="ARBA00023136"/>
    </source>
</evidence>
<evidence type="ECO:0000259" key="10">
    <source>
        <dbReference type="PROSITE" id="PS50990"/>
    </source>
</evidence>
<dbReference type="InterPro" id="IPR036640">
    <property type="entry name" value="ABC1_TM_sf"/>
</dbReference>
<dbReference type="GO" id="GO:0005524">
    <property type="term" value="F:ATP binding"/>
    <property type="evidence" value="ECO:0007669"/>
    <property type="project" value="UniProtKB-KW"/>
</dbReference>
<dbReference type="PROSITE" id="PS50893">
    <property type="entry name" value="ABC_TRANSPORTER_2"/>
    <property type="match status" value="1"/>
</dbReference>
<feature type="transmembrane region" description="Helical" evidence="7">
    <location>
        <begin position="207"/>
        <end position="232"/>
    </location>
</feature>
<protein>
    <submittedName>
        <fullName evidence="11">ATP-binding cassette, subfamily B, bacterial RaxB</fullName>
    </submittedName>
</protein>